<dbReference type="CDD" id="cd10148">
    <property type="entry name" value="CsoR-like_DUF156"/>
    <property type="match status" value="1"/>
</dbReference>
<dbReference type="GO" id="GO:0046872">
    <property type="term" value="F:metal ion binding"/>
    <property type="evidence" value="ECO:0007669"/>
    <property type="project" value="UniProtKB-KW"/>
</dbReference>
<keyword evidence="9" id="KW-0804">Transcription</keyword>
<evidence type="ECO:0000256" key="8">
    <source>
        <dbReference type="ARBA" id="ARBA00023125"/>
    </source>
</evidence>
<comment type="caution">
    <text evidence="11">The sequence shown here is derived from an EMBL/GenBank/DDBJ whole genome shotgun (WGS) entry which is preliminary data.</text>
</comment>
<dbReference type="FunFam" id="1.20.58.1000:FF:000003">
    <property type="entry name" value="CopY family transcriptional regulator"/>
    <property type="match status" value="1"/>
</dbReference>
<dbReference type="AlphaFoldDB" id="A0A3E0W8J1"/>
<dbReference type="OrthoDB" id="9811244at2"/>
<dbReference type="GO" id="GO:0032993">
    <property type="term" value="C:protein-DNA complex"/>
    <property type="evidence" value="ECO:0007669"/>
    <property type="project" value="UniProtKB-ARBA"/>
</dbReference>
<evidence type="ECO:0000256" key="7">
    <source>
        <dbReference type="ARBA" id="ARBA00023015"/>
    </source>
</evidence>
<organism evidence="11 13">
    <name type="scientific">Subtercola boreus</name>
    <dbReference type="NCBI Taxonomy" id="120213"/>
    <lineage>
        <taxon>Bacteria</taxon>
        <taxon>Bacillati</taxon>
        <taxon>Actinomycetota</taxon>
        <taxon>Actinomycetes</taxon>
        <taxon>Micrococcales</taxon>
        <taxon>Microbacteriaceae</taxon>
        <taxon>Subtercola</taxon>
    </lineage>
</organism>
<evidence type="ECO:0000313" key="13">
    <source>
        <dbReference type="Proteomes" id="UP000257080"/>
    </source>
</evidence>
<dbReference type="Proteomes" id="UP000256541">
    <property type="component" value="Unassembled WGS sequence"/>
</dbReference>
<keyword evidence="5" id="KW-0479">Metal-binding</keyword>
<dbReference type="RefSeq" id="WP_116411058.1">
    <property type="nucleotide sequence ID" value="NZ_NBXB01000020.1"/>
</dbReference>
<keyword evidence="7" id="KW-0805">Transcription regulation</keyword>
<sequence>MVGYASNKDALLKRLSRAEGQVRGIARMVEEDTYCIDILTQVSAATKALETVALSLLDDHLKHCVAEASAEGGPVAEEKLREASAAIARLVRS</sequence>
<dbReference type="Pfam" id="PF02583">
    <property type="entry name" value="Trns_repr_metal"/>
    <property type="match status" value="1"/>
</dbReference>
<keyword evidence="4" id="KW-0678">Repressor</keyword>
<comment type="subcellular location">
    <subcellularLocation>
        <location evidence="1">Cytoplasm</location>
    </subcellularLocation>
</comment>
<proteinExistence type="inferred from homology"/>
<evidence type="ECO:0000256" key="5">
    <source>
        <dbReference type="ARBA" id="ARBA00022723"/>
    </source>
</evidence>
<dbReference type="GO" id="GO:0000976">
    <property type="term" value="F:transcription cis-regulatory region binding"/>
    <property type="evidence" value="ECO:0007669"/>
    <property type="project" value="UniProtKB-ARBA"/>
</dbReference>
<dbReference type="GO" id="GO:0001217">
    <property type="term" value="F:DNA-binding transcription repressor activity"/>
    <property type="evidence" value="ECO:0007669"/>
    <property type="project" value="UniProtKB-ARBA"/>
</dbReference>
<comment type="similarity">
    <text evidence="2">Belongs to the CsoR family.</text>
</comment>
<evidence type="ECO:0000256" key="6">
    <source>
        <dbReference type="ARBA" id="ARBA00023008"/>
    </source>
</evidence>
<evidence type="ECO:0000313" key="10">
    <source>
        <dbReference type="EMBL" id="RFA15559.1"/>
    </source>
</evidence>
<dbReference type="EMBL" id="NBXE01000035">
    <property type="protein sequence ID" value="RFA25115.1"/>
    <property type="molecule type" value="Genomic_DNA"/>
</dbReference>
<evidence type="ECO:0000256" key="2">
    <source>
        <dbReference type="ARBA" id="ARBA00005428"/>
    </source>
</evidence>
<keyword evidence="6" id="KW-0186">Copper</keyword>
<keyword evidence="3" id="KW-0963">Cytoplasm</keyword>
<dbReference type="InterPro" id="IPR038390">
    <property type="entry name" value="Metal_Tscrpt_repr_sf"/>
</dbReference>
<evidence type="ECO:0000256" key="4">
    <source>
        <dbReference type="ARBA" id="ARBA00022491"/>
    </source>
</evidence>
<evidence type="ECO:0000256" key="3">
    <source>
        <dbReference type="ARBA" id="ARBA00022490"/>
    </source>
</evidence>
<accession>A0A3E0W8J1</accession>
<dbReference type="PANTHER" id="PTHR33677">
    <property type="entry name" value="TRANSCRIPTIONAL REPRESSOR FRMR-RELATED"/>
    <property type="match status" value="1"/>
</dbReference>
<dbReference type="Proteomes" id="UP000257080">
    <property type="component" value="Unassembled WGS sequence"/>
</dbReference>
<name>A0A3E0W8J1_9MICO</name>
<evidence type="ECO:0000313" key="12">
    <source>
        <dbReference type="Proteomes" id="UP000256541"/>
    </source>
</evidence>
<evidence type="ECO:0000256" key="1">
    <source>
        <dbReference type="ARBA" id="ARBA00004496"/>
    </source>
</evidence>
<dbReference type="GO" id="GO:0005737">
    <property type="term" value="C:cytoplasm"/>
    <property type="evidence" value="ECO:0007669"/>
    <property type="project" value="UniProtKB-SubCell"/>
</dbReference>
<dbReference type="Gene3D" id="1.20.58.1000">
    <property type="entry name" value="Metal-sensitive repressor, helix protomer"/>
    <property type="match status" value="1"/>
</dbReference>
<evidence type="ECO:0000313" key="11">
    <source>
        <dbReference type="EMBL" id="RFA25115.1"/>
    </source>
</evidence>
<keyword evidence="8" id="KW-0238">DNA-binding</keyword>
<reference evidence="12 13" key="1">
    <citation type="submission" date="2017-04" db="EMBL/GenBank/DDBJ databases">
        <title>Comparative genome analysis of Subtercola boreus.</title>
        <authorList>
            <person name="Cho Y.-J."/>
            <person name="Cho A."/>
            <person name="Kim O.-S."/>
            <person name="Lee J.-I."/>
        </authorList>
    </citation>
    <scope>NUCLEOTIDE SEQUENCE [LARGE SCALE GENOMIC DNA]</scope>
    <source>
        <strain evidence="10 12">P27479</strain>
        <strain evidence="11 13">P28004</strain>
    </source>
</reference>
<gene>
    <name evidence="10" type="ORF">B7R22_06815</name>
    <name evidence="11" type="ORF">B7R25_15755</name>
</gene>
<dbReference type="PANTHER" id="PTHR33677:SF3">
    <property type="entry name" value="COPPER-SENSING TRANSCRIPTIONAL REPRESSOR RICR"/>
    <property type="match status" value="1"/>
</dbReference>
<protein>
    <submittedName>
        <fullName evidence="11">Transcriptional regulator</fullName>
    </submittedName>
</protein>
<dbReference type="InterPro" id="IPR003735">
    <property type="entry name" value="Metal_Tscrpt_repr"/>
</dbReference>
<dbReference type="EMBL" id="NBXB01000020">
    <property type="protein sequence ID" value="RFA15559.1"/>
    <property type="molecule type" value="Genomic_DNA"/>
</dbReference>
<evidence type="ECO:0000256" key="9">
    <source>
        <dbReference type="ARBA" id="ARBA00023163"/>
    </source>
</evidence>